<name>A0A4P6EEC6_9MICO</name>
<dbReference type="KEGG" id="mprt:ET475_12200"/>
<dbReference type="Proteomes" id="UP000293995">
    <property type="component" value="Chromosome"/>
</dbReference>
<organism evidence="1 2">
    <name type="scientific">Microbacterium protaetiae</name>
    <dbReference type="NCBI Taxonomy" id="2509458"/>
    <lineage>
        <taxon>Bacteria</taxon>
        <taxon>Bacillati</taxon>
        <taxon>Actinomycetota</taxon>
        <taxon>Actinomycetes</taxon>
        <taxon>Micrococcales</taxon>
        <taxon>Microbacteriaceae</taxon>
        <taxon>Microbacterium</taxon>
    </lineage>
</organism>
<gene>
    <name evidence="1" type="ORF">ET475_12200</name>
</gene>
<keyword evidence="2" id="KW-1185">Reference proteome</keyword>
<proteinExistence type="predicted"/>
<evidence type="ECO:0008006" key="3">
    <source>
        <dbReference type="Google" id="ProtNLM"/>
    </source>
</evidence>
<evidence type="ECO:0000313" key="1">
    <source>
        <dbReference type="EMBL" id="QAY60670.1"/>
    </source>
</evidence>
<protein>
    <recommendedName>
        <fullName evidence="3">Fis family transcriptional regulator</fullName>
    </recommendedName>
</protein>
<sequence>MRWDRFFEDLEGQLDSEWEAERAALDSEAERLRMSRLGLRDRLQTLRADPASQLTVELADGAVLTGRLTAVGADWMGMSSSDEHTVVIALGAVAAVGMPEAEVLRSARAQPPAPQRLAERMTLGFVLRDLARRRVPVTLHLRAGRTLSGTIDRALSDHLDLALHDVGEPRRAGSIAGVRIVPLDAVAWVRLEAHAAQL</sequence>
<dbReference type="EMBL" id="CP035494">
    <property type="protein sequence ID" value="QAY60670.1"/>
    <property type="molecule type" value="Genomic_DNA"/>
</dbReference>
<accession>A0A4P6EEC6</accession>
<dbReference type="RefSeq" id="WP_129390548.1">
    <property type="nucleotide sequence ID" value="NZ_CP035494.1"/>
</dbReference>
<reference evidence="1 2" key="1">
    <citation type="submission" date="2019-01" db="EMBL/GenBank/DDBJ databases">
        <title>Genome sequencing of strain DFW100M-13.</title>
        <authorList>
            <person name="Heo J."/>
            <person name="Kim S.-J."/>
            <person name="Kim J.-S."/>
            <person name="Hong S.-B."/>
            <person name="Kwon S.-W."/>
        </authorList>
    </citation>
    <scope>NUCLEOTIDE SEQUENCE [LARGE SCALE GENOMIC DNA]</scope>
    <source>
        <strain evidence="1 2">DFW100M-13</strain>
    </source>
</reference>
<dbReference type="AlphaFoldDB" id="A0A4P6EEC6"/>
<evidence type="ECO:0000313" key="2">
    <source>
        <dbReference type="Proteomes" id="UP000293995"/>
    </source>
</evidence>
<dbReference type="OrthoDB" id="3827359at2"/>